<reference evidence="1 2" key="1">
    <citation type="submission" date="2022-10" db="EMBL/GenBank/DDBJ databases">
        <title>Pararhodobacter sp. nov., isolated from marine algae.</title>
        <authorList>
            <person name="Choi B.J."/>
            <person name="Kim J.M."/>
            <person name="Lee J.K."/>
            <person name="Choi D.G."/>
            <person name="Jeon C.O."/>
        </authorList>
    </citation>
    <scope>NUCLEOTIDE SEQUENCE [LARGE SCALE GENOMIC DNA]</scope>
    <source>
        <strain evidence="1 2">ZQ420</strain>
    </source>
</reference>
<dbReference type="Pfam" id="PF04883">
    <property type="entry name" value="HK97-gp10_like"/>
    <property type="match status" value="1"/>
</dbReference>
<dbReference type="Proteomes" id="UP001208938">
    <property type="component" value="Unassembled WGS sequence"/>
</dbReference>
<dbReference type="NCBIfam" id="TIGR01725">
    <property type="entry name" value="phge_HK97_gp10"/>
    <property type="match status" value="1"/>
</dbReference>
<sequence>MSVTVRLEGFAELERELERLGREATQKASLRRALKTSAEPMAAIARSLAPNDPATGAPDLANSIAVSTKLSKRQRSQHRRMFRDDRASVEMFVGPGPDPAAWNQEFGNINHRAQPFMRPAWDQDKDAMLDRLKREIWNDIQRTVARAARRAAAQAARGS</sequence>
<dbReference type="RefSeq" id="WP_264505601.1">
    <property type="nucleotide sequence ID" value="NZ_JAPDFL010000001.1"/>
</dbReference>
<gene>
    <name evidence="1" type="ORF">OKW52_10195</name>
</gene>
<accession>A0ABT3GYH9</accession>
<evidence type="ECO:0000313" key="2">
    <source>
        <dbReference type="Proteomes" id="UP001208938"/>
    </source>
</evidence>
<dbReference type="EMBL" id="JAPDFL010000001">
    <property type="protein sequence ID" value="MCW1932615.1"/>
    <property type="molecule type" value="Genomic_DNA"/>
</dbReference>
<comment type="caution">
    <text evidence="1">The sequence shown here is derived from an EMBL/GenBank/DDBJ whole genome shotgun (WGS) entry which is preliminary data.</text>
</comment>
<dbReference type="InterPro" id="IPR010064">
    <property type="entry name" value="HK97-gp10_tail"/>
</dbReference>
<organism evidence="1 2">
    <name type="scientific">Pararhodobacter zhoushanensis</name>
    <dbReference type="NCBI Taxonomy" id="2479545"/>
    <lineage>
        <taxon>Bacteria</taxon>
        <taxon>Pseudomonadati</taxon>
        <taxon>Pseudomonadota</taxon>
        <taxon>Alphaproteobacteria</taxon>
        <taxon>Rhodobacterales</taxon>
        <taxon>Paracoccaceae</taxon>
        <taxon>Pararhodobacter</taxon>
    </lineage>
</organism>
<keyword evidence="2" id="KW-1185">Reference proteome</keyword>
<protein>
    <submittedName>
        <fullName evidence="1">HK97 gp10 family phage protein</fullName>
    </submittedName>
</protein>
<proteinExistence type="predicted"/>
<name>A0ABT3GYH9_9RHOB</name>
<evidence type="ECO:0000313" key="1">
    <source>
        <dbReference type="EMBL" id="MCW1932615.1"/>
    </source>
</evidence>